<dbReference type="AlphaFoldDB" id="A0A3S9SKS4"/>
<proteinExistence type="predicted"/>
<evidence type="ECO:0000256" key="1">
    <source>
        <dbReference type="SAM" id="SignalP"/>
    </source>
</evidence>
<dbReference type="PROSITE" id="PS51257">
    <property type="entry name" value="PROKAR_LIPOPROTEIN"/>
    <property type="match status" value="1"/>
</dbReference>
<dbReference type="Proteomes" id="UP000282435">
    <property type="component" value="Chromosome"/>
</dbReference>
<gene>
    <name evidence="2" type="ORF">ELB75_08660</name>
</gene>
<organism evidence="2 3">
    <name type="scientific">Eikenella corrodens</name>
    <dbReference type="NCBI Taxonomy" id="539"/>
    <lineage>
        <taxon>Bacteria</taxon>
        <taxon>Pseudomonadati</taxon>
        <taxon>Pseudomonadota</taxon>
        <taxon>Betaproteobacteria</taxon>
        <taxon>Neisseriales</taxon>
        <taxon>Neisseriaceae</taxon>
        <taxon>Eikenella</taxon>
    </lineage>
</organism>
<accession>A0A3S9SKS4</accession>
<feature type="signal peptide" evidence="1">
    <location>
        <begin position="1"/>
        <end position="18"/>
    </location>
</feature>
<protein>
    <recommendedName>
        <fullName evidence="4">Lipoprotein</fullName>
    </recommendedName>
</protein>
<sequence>MKYTTLLAIAALSLSACAGKPAVSKQPAVYPFRVVLLQSVPHTDTNMRRVAFAPTAINPNGGPYMPAIAFEGNGNFPLESDWDGSFKPYESQTIHSPSDKVRLNLHVVYKEKPYIQSCDVAFTANTMTSIKVVFDAADKLRCEMVK</sequence>
<evidence type="ECO:0000313" key="3">
    <source>
        <dbReference type="Proteomes" id="UP000282435"/>
    </source>
</evidence>
<feature type="chain" id="PRO_5019071971" description="Lipoprotein" evidence="1">
    <location>
        <begin position="19"/>
        <end position="146"/>
    </location>
</feature>
<evidence type="ECO:0000313" key="2">
    <source>
        <dbReference type="EMBL" id="AZR60089.1"/>
    </source>
</evidence>
<dbReference type="OrthoDB" id="9908677at2"/>
<name>A0A3S9SKS4_EIKCO</name>
<dbReference type="RefSeq" id="WP_126983580.1">
    <property type="nucleotide sequence ID" value="NZ_CP034670.1"/>
</dbReference>
<keyword evidence="1" id="KW-0732">Signal</keyword>
<reference evidence="2 3" key="1">
    <citation type="submission" date="2018-12" db="EMBL/GenBank/DDBJ databases">
        <title>Genome sequencing of Eikenella corrodens KCOM 3110 (= JS217).</title>
        <authorList>
            <person name="Koo J.-K."/>
            <person name="Park S.-N."/>
            <person name="Lim Y.K."/>
        </authorList>
    </citation>
    <scope>NUCLEOTIDE SEQUENCE [LARGE SCALE GENOMIC DNA]</scope>
    <source>
        <strain evidence="2 3">KCOM 3110</strain>
    </source>
</reference>
<dbReference type="EMBL" id="CP034670">
    <property type="protein sequence ID" value="AZR60089.1"/>
    <property type="molecule type" value="Genomic_DNA"/>
</dbReference>
<evidence type="ECO:0008006" key="4">
    <source>
        <dbReference type="Google" id="ProtNLM"/>
    </source>
</evidence>